<comment type="caution">
    <text evidence="8">The sequence shown here is derived from an EMBL/GenBank/DDBJ whole genome shotgun (WGS) entry which is preliminary data.</text>
</comment>
<accession>A0A1G1W700</accession>
<dbReference type="PANTHER" id="PTHR23200">
    <property type="entry name" value="METALLO-BETA-LACTAMASE DOMAIN-CONTAINING PROTEIN 1"/>
    <property type="match status" value="1"/>
</dbReference>
<comment type="subcellular location">
    <subcellularLocation>
        <location evidence="1">Cytoplasm</location>
        <location evidence="1">Cytosol</location>
    </subcellularLocation>
</comment>
<dbReference type="InterPro" id="IPR036866">
    <property type="entry name" value="RibonucZ/Hydroxyglut_hydro"/>
</dbReference>
<dbReference type="EMBL" id="MHCP01000025">
    <property type="protein sequence ID" value="OGY23455.1"/>
    <property type="molecule type" value="Genomic_DNA"/>
</dbReference>
<dbReference type="Pfam" id="PF00753">
    <property type="entry name" value="Lactamase_B"/>
    <property type="match status" value="1"/>
</dbReference>
<comment type="function">
    <text evidence="6">Endoribonuclease that catalyzes the hydrolysis of histone-coding pre-mRNA 3'-end. Involved in histone pre-mRNA processing during the S-phase of the cell cycle, which is required for entering/progressing through S-phase. Cleaves histone pre-mRNA at a major and a minor cleavage site after the 5'-ACCCA-3' and the 5'-ACCCACA-3' sequence, respectively, and located downstream of the stem-loop. May require the presence of the HDE element located at the histone pre-RNA 3'-end to avoid non-specific cleavage.</text>
</comment>
<dbReference type="InterPro" id="IPR039344">
    <property type="entry name" value="MBLAC1"/>
</dbReference>
<dbReference type="STRING" id="1802593.A2172_04505"/>
<evidence type="ECO:0000256" key="2">
    <source>
        <dbReference type="ARBA" id="ARBA00011738"/>
    </source>
</evidence>
<sequence length="190" mass="21389">MNTVKVLIEGYAKQVENGWIASSTVTLVQSNNLNIIVDPGCNRQRLIDELAKEGLKPTDIDFVLLTHFHTDHTLLTGMFENAKVLNEEEIYDGDKQIDHNGKIPGTDLKIIPTPGHSEDGVSLIVPTDEGTYAVIGDVFWWKDNEKQVLDINRPDPYIDDMTEIIQSRKKVIKLADFIIPGHGKIMKVRK</sequence>
<feature type="domain" description="Metallo-beta-lactamase" evidence="7">
    <location>
        <begin position="22"/>
        <end position="182"/>
    </location>
</feature>
<dbReference type="GO" id="GO:0005829">
    <property type="term" value="C:cytosol"/>
    <property type="evidence" value="ECO:0007669"/>
    <property type="project" value="UniProtKB-SubCell"/>
</dbReference>
<comment type="subunit">
    <text evidence="2">Homodimer.</text>
</comment>
<dbReference type="CDD" id="cd07711">
    <property type="entry name" value="MBLAC1-like_MBL-fold"/>
    <property type="match status" value="1"/>
</dbReference>
<organism evidence="8 9">
    <name type="scientific">Candidatus Woykebacteria bacterium RBG_13_40_15</name>
    <dbReference type="NCBI Taxonomy" id="1802593"/>
    <lineage>
        <taxon>Bacteria</taxon>
        <taxon>Candidatus Woykeibacteriota</taxon>
    </lineage>
</organism>
<proteinExistence type="predicted"/>
<evidence type="ECO:0000256" key="3">
    <source>
        <dbReference type="ARBA" id="ARBA00014856"/>
    </source>
</evidence>
<gene>
    <name evidence="8" type="ORF">A2172_04505</name>
</gene>
<dbReference type="Proteomes" id="UP000176631">
    <property type="component" value="Unassembled WGS sequence"/>
</dbReference>
<reference evidence="8 9" key="1">
    <citation type="journal article" date="2016" name="Nat. Commun.">
        <title>Thousands of microbial genomes shed light on interconnected biogeochemical processes in an aquifer system.</title>
        <authorList>
            <person name="Anantharaman K."/>
            <person name="Brown C.T."/>
            <person name="Hug L.A."/>
            <person name="Sharon I."/>
            <person name="Castelle C.J."/>
            <person name="Probst A.J."/>
            <person name="Thomas B.C."/>
            <person name="Singh A."/>
            <person name="Wilkins M.J."/>
            <person name="Karaoz U."/>
            <person name="Brodie E.L."/>
            <person name="Williams K.H."/>
            <person name="Hubbard S.S."/>
            <person name="Banfield J.F."/>
        </authorList>
    </citation>
    <scope>NUCLEOTIDE SEQUENCE [LARGE SCALE GENOMIC DNA]</scope>
</reference>
<dbReference type="AlphaFoldDB" id="A0A1G1W700"/>
<protein>
    <recommendedName>
        <fullName evidence="3">Metallo-beta-lactamase domain-containing protein 1</fullName>
    </recommendedName>
    <alternativeName>
        <fullName evidence="4">Endoribonuclease MBLAC1</fullName>
    </alternativeName>
</protein>
<dbReference type="SMART" id="SM00849">
    <property type="entry name" value="Lactamase_B"/>
    <property type="match status" value="1"/>
</dbReference>
<dbReference type="SUPFAM" id="SSF56281">
    <property type="entry name" value="Metallo-hydrolase/oxidoreductase"/>
    <property type="match status" value="1"/>
</dbReference>
<name>A0A1G1W700_9BACT</name>
<evidence type="ECO:0000313" key="8">
    <source>
        <dbReference type="EMBL" id="OGY23455.1"/>
    </source>
</evidence>
<dbReference type="Gene3D" id="3.60.15.10">
    <property type="entry name" value="Ribonuclease Z/Hydroxyacylglutathione hydrolase-like"/>
    <property type="match status" value="1"/>
</dbReference>
<evidence type="ECO:0000259" key="7">
    <source>
        <dbReference type="SMART" id="SM00849"/>
    </source>
</evidence>
<comment type="catalytic activity">
    <reaction evidence="5">
        <text>a ribonucleotidyl-ribonucleotide-RNA + H2O = a 3'-end ribonucleotide-RNA + a 5'-end 5'-phospho-ribonucleoside-RNA + H(+)</text>
        <dbReference type="Rhea" id="RHEA:68096"/>
        <dbReference type="Rhea" id="RHEA-COMP:15179"/>
        <dbReference type="Rhea" id="RHEA-COMP:17355"/>
        <dbReference type="Rhea" id="RHEA-COMP:17428"/>
        <dbReference type="ChEBI" id="CHEBI:15377"/>
        <dbReference type="ChEBI" id="CHEBI:15378"/>
        <dbReference type="ChEBI" id="CHEBI:74896"/>
        <dbReference type="ChEBI" id="CHEBI:138282"/>
        <dbReference type="ChEBI" id="CHEBI:173118"/>
    </reaction>
    <physiologicalReaction direction="left-to-right" evidence="5">
        <dbReference type="Rhea" id="RHEA:68097"/>
    </physiologicalReaction>
</comment>
<dbReference type="PANTHER" id="PTHR23200:SF48">
    <property type="entry name" value="METALLO-BETA-LACTAMASE DOMAIN-CONTAINING PROTEIN 1"/>
    <property type="match status" value="1"/>
</dbReference>
<dbReference type="InterPro" id="IPR001279">
    <property type="entry name" value="Metallo-B-lactamas"/>
</dbReference>
<evidence type="ECO:0000256" key="4">
    <source>
        <dbReference type="ARBA" id="ARBA00032988"/>
    </source>
</evidence>
<evidence type="ECO:0000256" key="6">
    <source>
        <dbReference type="ARBA" id="ARBA00045869"/>
    </source>
</evidence>
<evidence type="ECO:0000256" key="1">
    <source>
        <dbReference type="ARBA" id="ARBA00004514"/>
    </source>
</evidence>
<evidence type="ECO:0000313" key="9">
    <source>
        <dbReference type="Proteomes" id="UP000176631"/>
    </source>
</evidence>
<evidence type="ECO:0000256" key="5">
    <source>
        <dbReference type="ARBA" id="ARBA00044690"/>
    </source>
</evidence>